<dbReference type="Proteomes" id="UP000191931">
    <property type="component" value="Unassembled WGS sequence"/>
</dbReference>
<dbReference type="EMBL" id="FWEV01000077">
    <property type="protein sequence ID" value="SLM29103.1"/>
    <property type="molecule type" value="Genomic_DNA"/>
</dbReference>
<evidence type="ECO:0000313" key="2">
    <source>
        <dbReference type="Proteomes" id="UP000191931"/>
    </source>
</evidence>
<evidence type="ECO:0000313" key="1">
    <source>
        <dbReference type="EMBL" id="SLM29103.1"/>
    </source>
</evidence>
<accession>A0A1W1H9H5</accession>
<name>A0A1W1H9H5_9BACT</name>
<sequence>MRYDLNMITLQTNRATKLFQLAADNLSHCFKDNKEKKLKKEKSLGY</sequence>
<dbReference type="STRING" id="1246637.MTBBW1_1680015"/>
<dbReference type="AlphaFoldDB" id="A0A1W1H9H5"/>
<gene>
    <name evidence="1" type="ORF">MTBBW1_1680015</name>
</gene>
<organism evidence="1 2">
    <name type="scientific">Desulfamplus magnetovallimortis</name>
    <dbReference type="NCBI Taxonomy" id="1246637"/>
    <lineage>
        <taxon>Bacteria</taxon>
        <taxon>Pseudomonadati</taxon>
        <taxon>Thermodesulfobacteriota</taxon>
        <taxon>Desulfobacteria</taxon>
        <taxon>Desulfobacterales</taxon>
        <taxon>Desulfobacteraceae</taxon>
        <taxon>Desulfamplus</taxon>
    </lineage>
</organism>
<reference evidence="1 2" key="1">
    <citation type="submission" date="2017-03" db="EMBL/GenBank/DDBJ databases">
        <authorList>
            <person name="Afonso C.L."/>
            <person name="Miller P.J."/>
            <person name="Scott M.A."/>
            <person name="Spackman E."/>
            <person name="Goraichik I."/>
            <person name="Dimitrov K.M."/>
            <person name="Suarez D.L."/>
            <person name="Swayne D.E."/>
        </authorList>
    </citation>
    <scope>NUCLEOTIDE SEQUENCE [LARGE SCALE GENOMIC DNA]</scope>
    <source>
        <strain evidence="1">PRJEB14757</strain>
    </source>
</reference>
<protein>
    <submittedName>
        <fullName evidence="1">Uncharacterized protein</fullName>
    </submittedName>
</protein>
<keyword evidence="2" id="KW-1185">Reference proteome</keyword>
<proteinExistence type="predicted"/>